<protein>
    <submittedName>
        <fullName evidence="1">Uncharacterized protein</fullName>
    </submittedName>
</protein>
<name>A0AA35VLC8_LACSI</name>
<evidence type="ECO:0000313" key="2">
    <source>
        <dbReference type="Proteomes" id="UP001177003"/>
    </source>
</evidence>
<dbReference type="EMBL" id="OX465078">
    <property type="protein sequence ID" value="CAI9271058.1"/>
    <property type="molecule type" value="Genomic_DNA"/>
</dbReference>
<dbReference type="AlphaFoldDB" id="A0AA35VLC8"/>
<sequence length="158" mass="18064">MKDIEKLRPEADMHLMDRDPKTCSLAFFRAHNSSCESVENGFSESFNSVILDARKKPIINMLEEIRIYVKQKDGGGEDVVMGDAFEPHAKEVVRVNEYEDAVRDNEAKELGKVNEVVGRVYSTCQPRKRKKYERILKLKLAKRVEGESSSVISPMELD</sequence>
<gene>
    <name evidence="1" type="ORF">LSALG_LOCUS11340</name>
</gene>
<dbReference type="Proteomes" id="UP001177003">
    <property type="component" value="Chromosome 2"/>
</dbReference>
<reference evidence="1" key="1">
    <citation type="submission" date="2023-04" db="EMBL/GenBank/DDBJ databases">
        <authorList>
            <person name="Vijverberg K."/>
            <person name="Xiong W."/>
            <person name="Schranz E."/>
        </authorList>
    </citation>
    <scope>NUCLEOTIDE SEQUENCE</scope>
</reference>
<organism evidence="1 2">
    <name type="scientific">Lactuca saligna</name>
    <name type="common">Willowleaf lettuce</name>
    <dbReference type="NCBI Taxonomy" id="75948"/>
    <lineage>
        <taxon>Eukaryota</taxon>
        <taxon>Viridiplantae</taxon>
        <taxon>Streptophyta</taxon>
        <taxon>Embryophyta</taxon>
        <taxon>Tracheophyta</taxon>
        <taxon>Spermatophyta</taxon>
        <taxon>Magnoliopsida</taxon>
        <taxon>eudicotyledons</taxon>
        <taxon>Gunneridae</taxon>
        <taxon>Pentapetalae</taxon>
        <taxon>asterids</taxon>
        <taxon>campanulids</taxon>
        <taxon>Asterales</taxon>
        <taxon>Asteraceae</taxon>
        <taxon>Cichorioideae</taxon>
        <taxon>Cichorieae</taxon>
        <taxon>Lactucinae</taxon>
        <taxon>Lactuca</taxon>
    </lineage>
</organism>
<accession>A0AA35VLC8</accession>
<proteinExistence type="predicted"/>
<keyword evidence="2" id="KW-1185">Reference proteome</keyword>
<evidence type="ECO:0000313" key="1">
    <source>
        <dbReference type="EMBL" id="CAI9271058.1"/>
    </source>
</evidence>